<keyword evidence="3 7" id="KW-1134">Transmembrane beta strand</keyword>
<dbReference type="GO" id="GO:0009279">
    <property type="term" value="C:cell outer membrane"/>
    <property type="evidence" value="ECO:0007669"/>
    <property type="project" value="UniProtKB-SubCell"/>
</dbReference>
<dbReference type="GO" id="GO:0044718">
    <property type="term" value="P:siderophore transmembrane transport"/>
    <property type="evidence" value="ECO:0007669"/>
    <property type="project" value="TreeGrafter"/>
</dbReference>
<keyword evidence="8" id="KW-0732">Signal</keyword>
<evidence type="ECO:0000256" key="6">
    <source>
        <dbReference type="ARBA" id="ARBA00023237"/>
    </source>
</evidence>
<dbReference type="InterPro" id="IPR039426">
    <property type="entry name" value="TonB-dep_rcpt-like"/>
</dbReference>
<name>A0A6B2PTZ5_ACIBA</name>
<dbReference type="Gene3D" id="2.40.170.20">
    <property type="entry name" value="TonB-dependent receptor, beta-barrel domain"/>
    <property type="match status" value="1"/>
</dbReference>
<dbReference type="Pfam" id="PF07715">
    <property type="entry name" value="Plug"/>
    <property type="match status" value="1"/>
</dbReference>
<evidence type="ECO:0000256" key="5">
    <source>
        <dbReference type="ARBA" id="ARBA00023136"/>
    </source>
</evidence>
<evidence type="ECO:0000256" key="4">
    <source>
        <dbReference type="ARBA" id="ARBA00022692"/>
    </source>
</evidence>
<dbReference type="InterPro" id="IPR012910">
    <property type="entry name" value="Plug_dom"/>
</dbReference>
<dbReference type="AlphaFoldDB" id="A0A6B2PTZ5"/>
<dbReference type="GO" id="GO:0015344">
    <property type="term" value="F:siderophore uptake transmembrane transporter activity"/>
    <property type="evidence" value="ECO:0007669"/>
    <property type="project" value="TreeGrafter"/>
</dbReference>
<accession>A0A6B2PTZ5</accession>
<comment type="subcellular location">
    <subcellularLocation>
        <location evidence="1 7">Cell outer membrane</location>
        <topology evidence="1 7">Multi-pass membrane protein</topology>
    </subcellularLocation>
</comment>
<evidence type="ECO:0000256" key="2">
    <source>
        <dbReference type="ARBA" id="ARBA00022448"/>
    </source>
</evidence>
<keyword evidence="2 7" id="KW-0813">Transport</keyword>
<protein>
    <submittedName>
        <fullName evidence="10">TonB-dependent receptor plug domain-containing protein</fullName>
    </submittedName>
</protein>
<feature type="chain" id="PRO_5025336479" evidence="8">
    <location>
        <begin position="25"/>
        <end position="229"/>
    </location>
</feature>
<gene>
    <name evidence="10" type="ORF">G3N07_08235</name>
</gene>
<keyword evidence="5 7" id="KW-0472">Membrane</keyword>
<comment type="caution">
    <text evidence="10">The sequence shown here is derived from an EMBL/GenBank/DDBJ whole genome shotgun (WGS) entry which is preliminary data.</text>
</comment>
<sequence length="229" mass="24959">MSKRIIQSVLSVSVLASMMSMAFAAQNEQEQAEQTLEKPAEPVKLETIFVTAEEQVKQSLGVSVITKEDLEKLPVRNDISDYVRRMPGVNLTGNSATGQRGNNRQIDIRGMGPENTLILVDGKPINSRNSVRYGWKGERDTRGDSNWVPAEAIESIEVLRGPAAARYGSGAAGGVVNIITKKVTNETHGSVEFYTSQPEDSKEGSSNRVGFNVSGPLIKDVLSYRLYGN</sequence>
<evidence type="ECO:0000313" key="10">
    <source>
        <dbReference type="EMBL" id="NDX14591.1"/>
    </source>
</evidence>
<dbReference type="PANTHER" id="PTHR30069:SF8">
    <property type="entry name" value="TONB-DEPENDENT SIDEROPHORE RECEPTOR PROTEIN"/>
    <property type="match status" value="1"/>
</dbReference>
<keyword evidence="4 7" id="KW-0812">Transmembrane</keyword>
<dbReference type="PANTHER" id="PTHR30069">
    <property type="entry name" value="TONB-DEPENDENT OUTER MEMBRANE RECEPTOR"/>
    <property type="match status" value="1"/>
</dbReference>
<evidence type="ECO:0000256" key="1">
    <source>
        <dbReference type="ARBA" id="ARBA00004571"/>
    </source>
</evidence>
<feature type="signal peptide" evidence="8">
    <location>
        <begin position="1"/>
        <end position="24"/>
    </location>
</feature>
<organism evidence="10">
    <name type="scientific">Acinetobacter baumannii</name>
    <dbReference type="NCBI Taxonomy" id="470"/>
    <lineage>
        <taxon>Bacteria</taxon>
        <taxon>Pseudomonadati</taxon>
        <taxon>Pseudomonadota</taxon>
        <taxon>Gammaproteobacteria</taxon>
        <taxon>Moraxellales</taxon>
        <taxon>Moraxellaceae</taxon>
        <taxon>Acinetobacter</taxon>
        <taxon>Acinetobacter calcoaceticus/baumannii complex</taxon>
    </lineage>
</organism>
<keyword evidence="10" id="KW-0675">Receptor</keyword>
<proteinExistence type="inferred from homology"/>
<dbReference type="InterPro" id="IPR036942">
    <property type="entry name" value="Beta-barrel_TonB_sf"/>
</dbReference>
<evidence type="ECO:0000256" key="8">
    <source>
        <dbReference type="SAM" id="SignalP"/>
    </source>
</evidence>
<dbReference type="RefSeq" id="WP_162207707.1">
    <property type="nucleotide sequence ID" value="NZ_JAAEFX010000015.1"/>
</dbReference>
<keyword evidence="6 7" id="KW-0998">Cell outer membrane</keyword>
<feature type="non-terminal residue" evidence="10">
    <location>
        <position position="229"/>
    </location>
</feature>
<dbReference type="Gene3D" id="2.170.130.10">
    <property type="entry name" value="TonB-dependent receptor, plug domain"/>
    <property type="match status" value="1"/>
</dbReference>
<evidence type="ECO:0000256" key="7">
    <source>
        <dbReference type="PROSITE-ProRule" id="PRU01360"/>
    </source>
</evidence>
<dbReference type="InterPro" id="IPR037066">
    <property type="entry name" value="Plug_dom_sf"/>
</dbReference>
<comment type="similarity">
    <text evidence="7">Belongs to the TonB-dependent receptor family.</text>
</comment>
<dbReference type="SUPFAM" id="SSF56935">
    <property type="entry name" value="Porins"/>
    <property type="match status" value="1"/>
</dbReference>
<evidence type="ECO:0000259" key="9">
    <source>
        <dbReference type="Pfam" id="PF07715"/>
    </source>
</evidence>
<evidence type="ECO:0000256" key="3">
    <source>
        <dbReference type="ARBA" id="ARBA00022452"/>
    </source>
</evidence>
<reference evidence="10" key="1">
    <citation type="submission" date="2020-02" db="EMBL/GenBank/DDBJ databases">
        <title>Whole genome shot-gun sequencing of clinical Carbapenem resistant A. baumannii.</title>
        <authorList>
            <person name="Veeraraghavan B."/>
            <person name="Mathur P."/>
            <person name="Vijayakumar S."/>
            <person name="Vasudevan K."/>
            <person name="Lincy M."/>
            <person name="Kirubananthan A."/>
        </authorList>
    </citation>
    <scope>NUCLEOTIDE SEQUENCE</scope>
    <source>
        <strain evidence="10">SP2442</strain>
    </source>
</reference>
<feature type="domain" description="TonB-dependent receptor plug" evidence="9">
    <location>
        <begin position="60"/>
        <end position="175"/>
    </location>
</feature>
<dbReference type="PROSITE" id="PS52016">
    <property type="entry name" value="TONB_DEPENDENT_REC_3"/>
    <property type="match status" value="1"/>
</dbReference>
<dbReference type="EMBL" id="JAAGTG010000009">
    <property type="protein sequence ID" value="NDX14591.1"/>
    <property type="molecule type" value="Genomic_DNA"/>
</dbReference>